<name>A0A232M5S1_9EURO</name>
<evidence type="ECO:0000313" key="1">
    <source>
        <dbReference type="EMBL" id="OXV11765.1"/>
    </source>
</evidence>
<dbReference type="AlphaFoldDB" id="A0A232M5S1"/>
<gene>
    <name evidence="1" type="ORF">Egran_00476</name>
</gene>
<evidence type="ECO:0000313" key="2">
    <source>
        <dbReference type="Proteomes" id="UP000243515"/>
    </source>
</evidence>
<protein>
    <submittedName>
        <fullName evidence="1">Uncharacterized protein</fullName>
    </submittedName>
</protein>
<dbReference type="Proteomes" id="UP000243515">
    <property type="component" value="Unassembled WGS sequence"/>
</dbReference>
<dbReference type="EMBL" id="NPHW01002306">
    <property type="protein sequence ID" value="OXV11765.1"/>
    <property type="molecule type" value="Genomic_DNA"/>
</dbReference>
<keyword evidence="2" id="KW-1185">Reference proteome</keyword>
<reference evidence="1 2" key="1">
    <citation type="journal article" date="2015" name="Environ. Microbiol.">
        <title>Metagenome sequence of Elaphomyces granulatus from sporocarp tissue reveals Ascomycota ectomycorrhizal fingerprints of genome expansion and a Proteobacteria-rich microbiome.</title>
        <authorList>
            <person name="Quandt C.A."/>
            <person name="Kohler A."/>
            <person name="Hesse C.N."/>
            <person name="Sharpton T.J."/>
            <person name="Martin F."/>
            <person name="Spatafora J.W."/>
        </authorList>
    </citation>
    <scope>NUCLEOTIDE SEQUENCE [LARGE SCALE GENOMIC DNA]</scope>
    <source>
        <strain evidence="1 2">OSC145934</strain>
    </source>
</reference>
<comment type="caution">
    <text evidence="1">The sequence shown here is derived from an EMBL/GenBank/DDBJ whole genome shotgun (WGS) entry which is preliminary data.</text>
</comment>
<proteinExistence type="predicted"/>
<sequence length="100" mass="11954">MCPLFRQGSQHNSTIRLLLQMGSSTQRLVVSHEKQMTAHVDHCPPEIQVTEFQYTWLQLLPLQYPRRGHLRFLLHKGGRVFEYEDNHSISRKYRQLKKRP</sequence>
<organism evidence="1 2">
    <name type="scientific">Elaphomyces granulatus</name>
    <dbReference type="NCBI Taxonomy" id="519963"/>
    <lineage>
        <taxon>Eukaryota</taxon>
        <taxon>Fungi</taxon>
        <taxon>Dikarya</taxon>
        <taxon>Ascomycota</taxon>
        <taxon>Pezizomycotina</taxon>
        <taxon>Eurotiomycetes</taxon>
        <taxon>Eurotiomycetidae</taxon>
        <taxon>Eurotiales</taxon>
        <taxon>Elaphomycetaceae</taxon>
        <taxon>Elaphomyces</taxon>
    </lineage>
</organism>
<accession>A0A232M5S1</accession>